<keyword evidence="4" id="KW-0804">Transcription</keyword>
<dbReference type="AlphaFoldDB" id="A0A8J4A2R5"/>
<dbReference type="InterPro" id="IPR058245">
    <property type="entry name" value="NreC/VraR/RcsB-like_REC"/>
</dbReference>
<reference evidence="8" key="1">
    <citation type="submission" date="2021-01" db="EMBL/GenBank/DDBJ databases">
        <title>Whole genome shotgun sequence of Virgisporangium ochraceum NBRC 16418.</title>
        <authorList>
            <person name="Komaki H."/>
            <person name="Tamura T."/>
        </authorList>
    </citation>
    <scope>NUCLEOTIDE SEQUENCE</scope>
    <source>
        <strain evidence="8">NBRC 16418</strain>
    </source>
</reference>
<dbReference type="Pfam" id="PF00196">
    <property type="entry name" value="GerE"/>
    <property type="match status" value="1"/>
</dbReference>
<dbReference type="PANTHER" id="PTHR43214">
    <property type="entry name" value="TWO-COMPONENT RESPONSE REGULATOR"/>
    <property type="match status" value="1"/>
</dbReference>
<dbReference type="PROSITE" id="PS00622">
    <property type="entry name" value="HTH_LUXR_1"/>
    <property type="match status" value="1"/>
</dbReference>
<keyword evidence="9" id="KW-1185">Reference proteome</keyword>
<dbReference type="SUPFAM" id="SSF52172">
    <property type="entry name" value="CheY-like"/>
    <property type="match status" value="1"/>
</dbReference>
<evidence type="ECO:0000259" key="6">
    <source>
        <dbReference type="PROSITE" id="PS50043"/>
    </source>
</evidence>
<evidence type="ECO:0000256" key="1">
    <source>
        <dbReference type="ARBA" id="ARBA00022553"/>
    </source>
</evidence>
<dbReference type="GO" id="GO:0003677">
    <property type="term" value="F:DNA binding"/>
    <property type="evidence" value="ECO:0007669"/>
    <property type="project" value="UniProtKB-KW"/>
</dbReference>
<dbReference type="PROSITE" id="PS50110">
    <property type="entry name" value="RESPONSE_REGULATORY"/>
    <property type="match status" value="1"/>
</dbReference>
<dbReference type="InterPro" id="IPR039420">
    <property type="entry name" value="WalR-like"/>
</dbReference>
<feature type="domain" description="Response regulatory" evidence="7">
    <location>
        <begin position="2"/>
        <end position="120"/>
    </location>
</feature>
<dbReference type="InterPro" id="IPR001789">
    <property type="entry name" value="Sig_transdc_resp-reg_receiver"/>
</dbReference>
<dbReference type="InterPro" id="IPR016032">
    <property type="entry name" value="Sig_transdc_resp-reg_C-effctor"/>
</dbReference>
<evidence type="ECO:0000313" key="9">
    <source>
        <dbReference type="Proteomes" id="UP000635606"/>
    </source>
</evidence>
<keyword evidence="2" id="KW-0805">Transcription regulation</keyword>
<organism evidence="8 9">
    <name type="scientific">Virgisporangium ochraceum</name>
    <dbReference type="NCBI Taxonomy" id="65505"/>
    <lineage>
        <taxon>Bacteria</taxon>
        <taxon>Bacillati</taxon>
        <taxon>Actinomycetota</taxon>
        <taxon>Actinomycetes</taxon>
        <taxon>Micromonosporales</taxon>
        <taxon>Micromonosporaceae</taxon>
        <taxon>Virgisporangium</taxon>
    </lineage>
</organism>
<evidence type="ECO:0000256" key="3">
    <source>
        <dbReference type="ARBA" id="ARBA00023125"/>
    </source>
</evidence>
<dbReference type="PANTHER" id="PTHR43214:SF24">
    <property type="entry name" value="TRANSCRIPTIONAL REGULATORY PROTEIN NARL-RELATED"/>
    <property type="match status" value="1"/>
</dbReference>
<dbReference type="Proteomes" id="UP000635606">
    <property type="component" value="Unassembled WGS sequence"/>
</dbReference>
<dbReference type="PROSITE" id="PS50043">
    <property type="entry name" value="HTH_LUXR_2"/>
    <property type="match status" value="1"/>
</dbReference>
<protein>
    <submittedName>
        <fullName evidence="8">DNA-binding response regulator</fullName>
    </submittedName>
</protein>
<feature type="domain" description="HTH luxR-type" evidence="6">
    <location>
        <begin position="142"/>
        <end position="207"/>
    </location>
</feature>
<dbReference type="CDD" id="cd17535">
    <property type="entry name" value="REC_NarL-like"/>
    <property type="match status" value="1"/>
</dbReference>
<keyword evidence="3 8" id="KW-0238">DNA-binding</keyword>
<dbReference type="EMBL" id="BOPH01000105">
    <property type="protein sequence ID" value="GIJ72780.1"/>
    <property type="molecule type" value="Genomic_DNA"/>
</dbReference>
<evidence type="ECO:0000256" key="4">
    <source>
        <dbReference type="ARBA" id="ARBA00023163"/>
    </source>
</evidence>
<evidence type="ECO:0000256" key="5">
    <source>
        <dbReference type="PROSITE-ProRule" id="PRU00169"/>
    </source>
</evidence>
<dbReference type="GO" id="GO:0006355">
    <property type="term" value="P:regulation of DNA-templated transcription"/>
    <property type="evidence" value="ECO:0007669"/>
    <property type="project" value="InterPro"/>
</dbReference>
<dbReference type="SMART" id="SM00421">
    <property type="entry name" value="HTH_LUXR"/>
    <property type="match status" value="1"/>
</dbReference>
<dbReference type="SUPFAM" id="SSF46894">
    <property type="entry name" value="C-terminal effector domain of the bipartite response regulators"/>
    <property type="match status" value="1"/>
</dbReference>
<evidence type="ECO:0000313" key="8">
    <source>
        <dbReference type="EMBL" id="GIJ72780.1"/>
    </source>
</evidence>
<dbReference type="CDD" id="cd06170">
    <property type="entry name" value="LuxR_C_like"/>
    <property type="match status" value="1"/>
</dbReference>
<dbReference type="InterPro" id="IPR011006">
    <property type="entry name" value="CheY-like_superfamily"/>
</dbReference>
<keyword evidence="1 5" id="KW-0597">Phosphoprotein</keyword>
<accession>A0A8J4A2R5</accession>
<name>A0A8J4A2R5_9ACTN</name>
<dbReference type="InterPro" id="IPR000792">
    <property type="entry name" value="Tscrpt_reg_LuxR_C"/>
</dbReference>
<dbReference type="GO" id="GO:0000160">
    <property type="term" value="P:phosphorelay signal transduction system"/>
    <property type="evidence" value="ECO:0007669"/>
    <property type="project" value="InterPro"/>
</dbReference>
<sequence>MRVVLAEDSVLFREGLQRLLIEDGHEVTAAVGDADSLAAAVRAELPDLVIADVRMPPRMTDDGARVARELRAEFASLPILLLSQHIETHQVVDLVAAGSFGYLLKDRVLRFTDFLDAARRVADGGSALDPAIVGALMAPVRRNDPLLELSAREREVLALVAEGLSNAAVSARLQMSERTVETHMRSIFQKLRLVDSQDTHRRVLAVLAYLTR</sequence>
<dbReference type="RefSeq" id="WP_203932625.1">
    <property type="nucleotide sequence ID" value="NZ_BOPH01000105.1"/>
</dbReference>
<dbReference type="Gene3D" id="3.40.50.2300">
    <property type="match status" value="1"/>
</dbReference>
<dbReference type="SMART" id="SM00448">
    <property type="entry name" value="REC"/>
    <property type="match status" value="1"/>
</dbReference>
<dbReference type="Pfam" id="PF00072">
    <property type="entry name" value="Response_reg"/>
    <property type="match status" value="1"/>
</dbReference>
<dbReference type="PRINTS" id="PR00038">
    <property type="entry name" value="HTHLUXR"/>
</dbReference>
<comment type="caution">
    <text evidence="8">The sequence shown here is derived from an EMBL/GenBank/DDBJ whole genome shotgun (WGS) entry which is preliminary data.</text>
</comment>
<feature type="modified residue" description="4-aspartylphosphate" evidence="5">
    <location>
        <position position="52"/>
    </location>
</feature>
<gene>
    <name evidence="8" type="ORF">Voc01_076970</name>
</gene>
<evidence type="ECO:0000259" key="7">
    <source>
        <dbReference type="PROSITE" id="PS50110"/>
    </source>
</evidence>
<evidence type="ECO:0000256" key="2">
    <source>
        <dbReference type="ARBA" id="ARBA00023015"/>
    </source>
</evidence>
<proteinExistence type="predicted"/>